<reference evidence="3" key="1">
    <citation type="submission" date="2013-11" db="EMBL/GenBank/DDBJ databases">
        <title>Genome sequencing of Bartonella spp. isolated from human blood.</title>
        <authorList>
            <person name="Raoult D."/>
        </authorList>
    </citation>
    <scope>NUCLEOTIDE SEQUENCE</scope>
    <source>
        <strain evidence="3">BM1374165</strain>
    </source>
</reference>
<dbReference type="EMBL" id="HG969191">
    <property type="protein sequence ID" value="CDO46554.1"/>
    <property type="molecule type" value="Genomic_DNA"/>
</dbReference>
<evidence type="ECO:0000313" key="2">
    <source>
        <dbReference type="EMBL" id="CDO46554.1"/>
    </source>
</evidence>
<keyword evidence="2" id="KW-0547">Nucleotide-binding</keyword>
<dbReference type="AlphaFoldDB" id="X5MF25"/>
<name>X5MF25_BARHN</name>
<dbReference type="PATRIC" id="fig|38323.4.peg.574"/>
<evidence type="ECO:0000256" key="1">
    <source>
        <dbReference type="SAM" id="MobiDB-lite"/>
    </source>
</evidence>
<sequence length="161" mass="18728">MDRLWLVKNKTVLPYEGDMHTYRKEILGLSSKKETNVSLKKQLSLSKNDQRKSNAQKRSSLAPLRKKIVETEALIEHLHKQIAQLDEELISASFHNKIPEKIKERAQKSKKLQEAETLWFTLSDQYETQMIQKQTLITSKFCLLGNSRIIAIHKAKNSRLD</sequence>
<protein>
    <submittedName>
        <fullName evidence="2">Putative ABC transporter ATP-binding protein YheS</fullName>
    </submittedName>
</protein>
<accession>X5MF25</accession>
<organism evidence="2 3">
    <name type="scientific">Bartonella henselae</name>
    <name type="common">Rochalimaea henselae</name>
    <dbReference type="NCBI Taxonomy" id="38323"/>
    <lineage>
        <taxon>Bacteria</taxon>
        <taxon>Pseudomonadati</taxon>
        <taxon>Pseudomonadota</taxon>
        <taxon>Alphaproteobacteria</taxon>
        <taxon>Hyphomicrobiales</taxon>
        <taxon>Bartonellaceae</taxon>
        <taxon>Bartonella</taxon>
    </lineage>
</organism>
<evidence type="ECO:0000313" key="3">
    <source>
        <dbReference type="Proteomes" id="UP000019801"/>
    </source>
</evidence>
<dbReference type="GO" id="GO:0005524">
    <property type="term" value="F:ATP binding"/>
    <property type="evidence" value="ECO:0007669"/>
    <property type="project" value="UniProtKB-KW"/>
</dbReference>
<gene>
    <name evidence="2" type="primary">yheS</name>
    <name evidence="2" type="ORF">BM1374165_00534</name>
</gene>
<dbReference type="KEGG" id="bhs:BM1374165_00534"/>
<dbReference type="Proteomes" id="UP000019801">
    <property type="component" value="Chromosome I"/>
</dbReference>
<feature type="region of interest" description="Disordered" evidence="1">
    <location>
        <begin position="42"/>
        <end position="61"/>
    </location>
</feature>
<proteinExistence type="predicted"/>
<keyword evidence="2" id="KW-0067">ATP-binding</keyword>
<dbReference type="STRING" id="38323.BM1374165_00534"/>